<organism evidence="2 3">
    <name type="scientific">Priapulus caudatus</name>
    <name type="common">Priapulid worm</name>
    <dbReference type="NCBI Taxonomy" id="37621"/>
    <lineage>
        <taxon>Eukaryota</taxon>
        <taxon>Metazoa</taxon>
        <taxon>Ecdysozoa</taxon>
        <taxon>Scalidophora</taxon>
        <taxon>Priapulida</taxon>
        <taxon>Priapulimorpha</taxon>
        <taxon>Priapulimorphida</taxon>
        <taxon>Priapulidae</taxon>
        <taxon>Priapulus</taxon>
    </lineage>
</organism>
<evidence type="ECO:0000313" key="3">
    <source>
        <dbReference type="RefSeq" id="XP_014680240.1"/>
    </source>
</evidence>
<name>A0ABM1F719_PRICU</name>
<protein>
    <submittedName>
        <fullName evidence="3">Uncharacterized protein y4jA/y4nE/y4sE-like</fullName>
    </submittedName>
</protein>
<evidence type="ECO:0000259" key="1">
    <source>
        <dbReference type="PROSITE" id="PS50994"/>
    </source>
</evidence>
<dbReference type="Pfam" id="PF01695">
    <property type="entry name" value="IstB_IS21"/>
    <property type="match status" value="1"/>
</dbReference>
<dbReference type="InterPro" id="IPR002611">
    <property type="entry name" value="IstB_ATP-bd"/>
</dbReference>
<dbReference type="PANTHER" id="PTHR35004">
    <property type="entry name" value="TRANSPOSASE RV3428C-RELATED"/>
    <property type="match status" value="1"/>
</dbReference>
<gene>
    <name evidence="3" type="primary">LOC106820216</name>
</gene>
<dbReference type="PANTHER" id="PTHR35004:SF7">
    <property type="entry name" value="INTEGRASE PROTEIN"/>
    <property type="match status" value="1"/>
</dbReference>
<dbReference type="RefSeq" id="XP_014680240.1">
    <property type="nucleotide sequence ID" value="XM_014824754.1"/>
</dbReference>
<dbReference type="GeneID" id="106820216"/>
<dbReference type="InterPro" id="IPR027417">
    <property type="entry name" value="P-loop_NTPase"/>
</dbReference>
<keyword evidence="2" id="KW-1185">Reference proteome</keyword>
<evidence type="ECO:0000313" key="2">
    <source>
        <dbReference type="Proteomes" id="UP000695022"/>
    </source>
</evidence>
<dbReference type="InterPro" id="IPR001584">
    <property type="entry name" value="Integrase_cat-core"/>
</dbReference>
<dbReference type="PROSITE" id="PS50994">
    <property type="entry name" value="INTEGRASE"/>
    <property type="match status" value="1"/>
</dbReference>
<dbReference type="SUPFAM" id="SSF53098">
    <property type="entry name" value="Ribonuclease H-like"/>
    <property type="match status" value="1"/>
</dbReference>
<dbReference type="SUPFAM" id="SSF52540">
    <property type="entry name" value="P-loop containing nucleoside triphosphate hydrolases"/>
    <property type="match status" value="1"/>
</dbReference>
<feature type="domain" description="Integrase catalytic" evidence="1">
    <location>
        <begin position="1"/>
        <end position="182"/>
    </location>
</feature>
<feature type="non-terminal residue" evidence="3">
    <location>
        <position position="1"/>
    </location>
</feature>
<dbReference type="Gene3D" id="3.40.50.300">
    <property type="entry name" value="P-loop containing nucleotide triphosphate hydrolases"/>
    <property type="match status" value="1"/>
</dbReference>
<reference evidence="3" key="1">
    <citation type="submission" date="2025-08" db="UniProtKB">
        <authorList>
            <consortium name="RefSeq"/>
        </authorList>
    </citation>
    <scope>IDENTIFICATION</scope>
</reference>
<sequence length="511" mass="58309">RQGLSDFTHPRATVTIAGQPFPHLIYQYRLAYSGWRYGHVVRGGESYSALAEGLQYALHKCGGTPAEHRTDSLSAAYVNQSQKKQLTQSYDGLCLHYGMIGTTNNPGLGHENGAVETAHGSLKHRLDQAIKLRGSADFASITEYQALIDRCIERLNRYSVTRFKDEQKHLQPLPKYRFMDYSEISAKVTTSSTIDVKRCLYTVPSRLIGETLRIHLYHDKLIGFVGQSQVIELVRVYPERAAERARRIDYRHVIHSLAAKPQAFRFSNFRDELFPDDHYRQLWQIVDQKLPAKDACKWMVAVLRIAADHQCERELGQTLFQQAQANKLPTLKMLQAQYLHKKDQPELRTKQHDIAGYDELLTGRWVKPQTQGGTPCLSSQNLDNYQKQAIEKTWSYSEFLSKLCEQELARRFQTRTSKWTREARLPAGKSFATLDFTDLPKAVQQPILQLKDDHQWALQAGNVLLIGPSGVGKSHIAAALGYHLIERGVRVKWLSASELVQQLQKAKKSWI</sequence>
<dbReference type="Proteomes" id="UP000695022">
    <property type="component" value="Unplaced"/>
</dbReference>
<dbReference type="InterPro" id="IPR012337">
    <property type="entry name" value="RNaseH-like_sf"/>
</dbReference>
<accession>A0ABM1F719</accession>
<proteinExistence type="predicted"/>
<dbReference type="CDD" id="cd00009">
    <property type="entry name" value="AAA"/>
    <property type="match status" value="1"/>
</dbReference>